<dbReference type="PANTHER" id="PTHR44858:SF1">
    <property type="entry name" value="UDP-N-ACETYLGLUCOSAMINE--PEPTIDE N-ACETYLGLUCOSAMINYLTRANSFERASE SPINDLY-RELATED"/>
    <property type="match status" value="1"/>
</dbReference>
<dbReference type="Proteomes" id="UP000635565">
    <property type="component" value="Unassembled WGS sequence"/>
</dbReference>
<evidence type="ECO:0000256" key="3">
    <source>
        <dbReference type="PROSITE-ProRule" id="PRU00339"/>
    </source>
</evidence>
<evidence type="ECO:0000313" key="5">
    <source>
        <dbReference type="Proteomes" id="UP000635565"/>
    </source>
</evidence>
<dbReference type="RefSeq" id="WP_201363187.1">
    <property type="nucleotide sequence ID" value="NZ_BNJJ01000009.1"/>
</dbReference>
<evidence type="ECO:0000313" key="4">
    <source>
        <dbReference type="EMBL" id="GHO85541.1"/>
    </source>
</evidence>
<dbReference type="PROSITE" id="PS50005">
    <property type="entry name" value="TPR"/>
    <property type="match status" value="1"/>
</dbReference>
<protein>
    <recommendedName>
        <fullName evidence="6">Tetratricopeptide repeat protein</fullName>
    </recommendedName>
</protein>
<keyword evidence="5" id="KW-1185">Reference proteome</keyword>
<reference evidence="4 5" key="1">
    <citation type="journal article" date="2021" name="Int. J. Syst. Evol. Microbiol.">
        <title>Reticulibacter mediterranei gen. nov., sp. nov., within the new family Reticulibacteraceae fam. nov., and Ktedonospora formicarum gen. nov., sp. nov., Ktedonobacter robiniae sp. nov., Dictyobacter formicarum sp. nov. and Dictyobacter arantiisoli sp. nov., belonging to the class Ktedonobacteria.</title>
        <authorList>
            <person name="Yabe S."/>
            <person name="Zheng Y."/>
            <person name="Wang C.M."/>
            <person name="Sakai Y."/>
            <person name="Abe K."/>
            <person name="Yokota A."/>
            <person name="Donadio S."/>
            <person name="Cavaletti L."/>
            <person name="Monciardini P."/>
        </authorList>
    </citation>
    <scope>NUCLEOTIDE SEQUENCE [LARGE SCALE GENOMIC DNA]</scope>
    <source>
        <strain evidence="4 5">SOSP1-9</strain>
    </source>
</reference>
<dbReference type="PANTHER" id="PTHR44858">
    <property type="entry name" value="TETRATRICOPEPTIDE REPEAT PROTEIN 6"/>
    <property type="match status" value="1"/>
</dbReference>
<dbReference type="Gene3D" id="1.25.40.10">
    <property type="entry name" value="Tetratricopeptide repeat domain"/>
    <property type="match status" value="2"/>
</dbReference>
<proteinExistence type="predicted"/>
<accession>A0ABQ3VJE9</accession>
<dbReference type="SMART" id="SM00028">
    <property type="entry name" value="TPR"/>
    <property type="match status" value="2"/>
</dbReference>
<gene>
    <name evidence="4" type="ORF">KSZ_35470</name>
</gene>
<evidence type="ECO:0000256" key="1">
    <source>
        <dbReference type="ARBA" id="ARBA00022737"/>
    </source>
</evidence>
<sequence length="270" mass="30574">MAKKTQHHKKNYSSQAPTESLRVLKLLNQLQFDLVEGQFDRALEISEMLINYLPKTSPHLPEVLLNRGTAMMALEEYERAYETLSQAARLAPKDGFLVLMYARSCMYAMQSGEALVALEQAIKADESLLQNKAVKDTTKLIRRGAEDSLRRRGKGFTLEQLIAQEKLEYAGLRLMDEQKWEEAEAVFRQVIAISDCLPQPHNNLASCLIIQKRFVEAEKELVTSLKMEPRNPVAVHNMPLVRDAIKTGKIPELGGGYHPLKTKLPKSFNP</sequence>
<dbReference type="EMBL" id="BNJJ01000009">
    <property type="protein sequence ID" value="GHO85541.1"/>
    <property type="molecule type" value="Genomic_DNA"/>
</dbReference>
<keyword evidence="1" id="KW-0677">Repeat</keyword>
<dbReference type="SUPFAM" id="SSF48452">
    <property type="entry name" value="TPR-like"/>
    <property type="match status" value="2"/>
</dbReference>
<evidence type="ECO:0008006" key="6">
    <source>
        <dbReference type="Google" id="ProtNLM"/>
    </source>
</evidence>
<dbReference type="InterPro" id="IPR019734">
    <property type="entry name" value="TPR_rpt"/>
</dbReference>
<comment type="caution">
    <text evidence="4">The sequence shown here is derived from an EMBL/GenBank/DDBJ whole genome shotgun (WGS) entry which is preliminary data.</text>
</comment>
<name>A0ABQ3VJE9_9CHLR</name>
<dbReference type="InterPro" id="IPR011990">
    <property type="entry name" value="TPR-like_helical_dom_sf"/>
</dbReference>
<dbReference type="InterPro" id="IPR050498">
    <property type="entry name" value="Ycf3"/>
</dbReference>
<feature type="repeat" description="TPR" evidence="3">
    <location>
        <begin position="61"/>
        <end position="94"/>
    </location>
</feature>
<organism evidence="4 5">
    <name type="scientific">Dictyobacter formicarum</name>
    <dbReference type="NCBI Taxonomy" id="2778368"/>
    <lineage>
        <taxon>Bacteria</taxon>
        <taxon>Bacillati</taxon>
        <taxon>Chloroflexota</taxon>
        <taxon>Ktedonobacteria</taxon>
        <taxon>Ktedonobacterales</taxon>
        <taxon>Dictyobacteraceae</taxon>
        <taxon>Dictyobacter</taxon>
    </lineage>
</organism>
<keyword evidence="2 3" id="KW-0802">TPR repeat</keyword>
<evidence type="ECO:0000256" key="2">
    <source>
        <dbReference type="ARBA" id="ARBA00022803"/>
    </source>
</evidence>